<dbReference type="GO" id="GO:0046656">
    <property type="term" value="P:folic acid biosynthetic process"/>
    <property type="evidence" value="ECO:0007669"/>
    <property type="project" value="UniProtKB-KW"/>
</dbReference>
<keyword evidence="10 14" id="KW-0460">Magnesium</keyword>
<dbReference type="OrthoDB" id="9811744at2"/>
<accession>A0A437QS22</accession>
<comment type="catalytic activity">
    <reaction evidence="1">
        <text>(7,8-dihydropterin-6-yl)methyl diphosphate + 4-aminobenzoate = 7,8-dihydropteroate + diphosphate</text>
        <dbReference type="Rhea" id="RHEA:19949"/>
        <dbReference type="ChEBI" id="CHEBI:17836"/>
        <dbReference type="ChEBI" id="CHEBI:17839"/>
        <dbReference type="ChEBI" id="CHEBI:33019"/>
        <dbReference type="ChEBI" id="CHEBI:72950"/>
        <dbReference type="EC" id="2.5.1.15"/>
    </reaction>
</comment>
<comment type="caution">
    <text evidence="16">The sequence shown here is derived from an EMBL/GenBank/DDBJ whole genome shotgun (WGS) entry which is preliminary data.</text>
</comment>
<dbReference type="PROSITE" id="PS00792">
    <property type="entry name" value="DHPS_1"/>
    <property type="match status" value="1"/>
</dbReference>
<dbReference type="GO" id="GO:0046654">
    <property type="term" value="P:tetrahydrofolate biosynthetic process"/>
    <property type="evidence" value="ECO:0007669"/>
    <property type="project" value="UniProtKB-UniPathway"/>
</dbReference>
<organism evidence="16 17">
    <name type="scientific">Rheinheimera riviphila</name>
    <dbReference type="NCBI Taxonomy" id="1834037"/>
    <lineage>
        <taxon>Bacteria</taxon>
        <taxon>Pseudomonadati</taxon>
        <taxon>Pseudomonadota</taxon>
        <taxon>Gammaproteobacteria</taxon>
        <taxon>Chromatiales</taxon>
        <taxon>Chromatiaceae</taxon>
        <taxon>Rheinheimera</taxon>
    </lineage>
</organism>
<evidence type="ECO:0000256" key="1">
    <source>
        <dbReference type="ARBA" id="ARBA00000012"/>
    </source>
</evidence>
<dbReference type="Pfam" id="PF00809">
    <property type="entry name" value="Pterin_bind"/>
    <property type="match status" value="1"/>
</dbReference>
<evidence type="ECO:0000256" key="5">
    <source>
        <dbReference type="ARBA" id="ARBA00011738"/>
    </source>
</evidence>
<dbReference type="GO" id="GO:0046872">
    <property type="term" value="F:metal ion binding"/>
    <property type="evidence" value="ECO:0007669"/>
    <property type="project" value="UniProtKB-KW"/>
</dbReference>
<keyword evidence="17" id="KW-1185">Reference proteome</keyword>
<dbReference type="GO" id="GO:0005829">
    <property type="term" value="C:cytosol"/>
    <property type="evidence" value="ECO:0007669"/>
    <property type="project" value="TreeGrafter"/>
</dbReference>
<dbReference type="Gene3D" id="3.20.20.20">
    <property type="entry name" value="Dihydropteroate synthase-like"/>
    <property type="match status" value="1"/>
</dbReference>
<comment type="subunit">
    <text evidence="5">Homodimer.</text>
</comment>
<feature type="domain" description="Pterin-binding" evidence="15">
    <location>
        <begin position="16"/>
        <end position="268"/>
    </location>
</feature>
<dbReference type="CDD" id="cd00739">
    <property type="entry name" value="DHPS"/>
    <property type="match status" value="1"/>
</dbReference>
<dbReference type="InterPro" id="IPR006390">
    <property type="entry name" value="DHP_synth_dom"/>
</dbReference>
<dbReference type="PROSITE" id="PS50972">
    <property type="entry name" value="PTERIN_BINDING"/>
    <property type="match status" value="1"/>
</dbReference>
<dbReference type="InterPro" id="IPR011005">
    <property type="entry name" value="Dihydropteroate_synth-like_sf"/>
</dbReference>
<evidence type="ECO:0000313" key="16">
    <source>
        <dbReference type="EMBL" id="RVU37315.1"/>
    </source>
</evidence>
<keyword evidence="8 14" id="KW-0808">Transferase</keyword>
<dbReference type="RefSeq" id="WP_127699046.1">
    <property type="nucleotide sequence ID" value="NZ_SACS01000010.1"/>
</dbReference>
<dbReference type="PANTHER" id="PTHR20941">
    <property type="entry name" value="FOLATE SYNTHESIS PROTEINS"/>
    <property type="match status" value="1"/>
</dbReference>
<name>A0A437QS22_9GAMM</name>
<dbReference type="EMBL" id="SACS01000010">
    <property type="protein sequence ID" value="RVU37315.1"/>
    <property type="molecule type" value="Genomic_DNA"/>
</dbReference>
<dbReference type="AlphaFoldDB" id="A0A437QS22"/>
<evidence type="ECO:0000259" key="15">
    <source>
        <dbReference type="PROSITE" id="PS50972"/>
    </source>
</evidence>
<evidence type="ECO:0000256" key="9">
    <source>
        <dbReference type="ARBA" id="ARBA00022723"/>
    </source>
</evidence>
<dbReference type="InterPro" id="IPR045031">
    <property type="entry name" value="DHP_synth-like"/>
</dbReference>
<proteinExistence type="inferred from homology"/>
<evidence type="ECO:0000256" key="13">
    <source>
        <dbReference type="ARBA" id="ARBA00053449"/>
    </source>
</evidence>
<evidence type="ECO:0000256" key="10">
    <source>
        <dbReference type="ARBA" id="ARBA00022842"/>
    </source>
</evidence>
<evidence type="ECO:0000256" key="2">
    <source>
        <dbReference type="ARBA" id="ARBA00001946"/>
    </source>
</evidence>
<comment type="function">
    <text evidence="13 14">Catalyzes the condensation of para-aminobenzoate (pABA) with 6-hydroxymethyl-7,8-dihydropterin diphosphate (DHPt-PP) to form 7,8-dihydropteroate (H2Pte), the immediate precursor of folate derivatives.</text>
</comment>
<reference evidence="16 17" key="1">
    <citation type="submission" date="2019-01" db="EMBL/GenBank/DDBJ databases">
        <authorList>
            <person name="Chen W.-M."/>
        </authorList>
    </citation>
    <scope>NUCLEOTIDE SEQUENCE [LARGE SCALE GENOMIC DNA]</scope>
    <source>
        <strain evidence="16 17">KYPC3</strain>
    </source>
</reference>
<dbReference type="EC" id="2.5.1.15" evidence="6 14"/>
<dbReference type="GO" id="GO:0004156">
    <property type="term" value="F:dihydropteroate synthase activity"/>
    <property type="evidence" value="ECO:0007669"/>
    <property type="project" value="UniProtKB-EC"/>
</dbReference>
<sequence>MKLVLPRQRELNLERCKLMAILNITPDSFSDGGKFVGVDAALRQVATMLVDGADIIDVGGESTRPGAVLVPLQQELDRVLPVIELIRREFDTVISVDTYKATVMTEAIAAGADIINDIKALQEEGALAAAAKLQVPVCLMHMQGQPDSMQQAPRYQDVITEVSQFLQARVQACVEAGIAPSQLILDPGFGFGKTLTHNYQLLARFGELRSSGLPVLAGMSRKSMIGQLLNRNTSERLAGSIACATIAVMHGARIIRAHDVRETADAIAVAQATFFGEQV</sequence>
<keyword evidence="9 14" id="KW-0479">Metal-binding</keyword>
<keyword evidence="11 14" id="KW-0289">Folate biosynthesis</keyword>
<dbReference type="NCBIfam" id="TIGR01496">
    <property type="entry name" value="DHPS"/>
    <property type="match status" value="1"/>
</dbReference>
<evidence type="ECO:0000256" key="6">
    <source>
        <dbReference type="ARBA" id="ARBA00012458"/>
    </source>
</evidence>
<dbReference type="UniPathway" id="UPA00077">
    <property type="reaction ID" value="UER00156"/>
</dbReference>
<evidence type="ECO:0000256" key="4">
    <source>
        <dbReference type="ARBA" id="ARBA00009503"/>
    </source>
</evidence>
<comment type="cofactor">
    <cofactor evidence="2 14">
        <name>Mg(2+)</name>
        <dbReference type="ChEBI" id="CHEBI:18420"/>
    </cofactor>
</comment>
<comment type="similarity">
    <text evidence="4 14">Belongs to the DHPS family.</text>
</comment>
<dbReference type="PANTHER" id="PTHR20941:SF1">
    <property type="entry name" value="FOLIC ACID SYNTHESIS PROTEIN FOL1"/>
    <property type="match status" value="1"/>
</dbReference>
<evidence type="ECO:0000256" key="14">
    <source>
        <dbReference type="RuleBase" id="RU361205"/>
    </source>
</evidence>
<evidence type="ECO:0000256" key="3">
    <source>
        <dbReference type="ARBA" id="ARBA00004763"/>
    </source>
</evidence>
<dbReference type="SUPFAM" id="SSF51717">
    <property type="entry name" value="Dihydropteroate synthetase-like"/>
    <property type="match status" value="1"/>
</dbReference>
<evidence type="ECO:0000256" key="8">
    <source>
        <dbReference type="ARBA" id="ARBA00022679"/>
    </source>
</evidence>
<evidence type="ECO:0000256" key="12">
    <source>
        <dbReference type="ARBA" id="ARBA00030193"/>
    </source>
</evidence>
<dbReference type="PROSITE" id="PS00793">
    <property type="entry name" value="DHPS_2"/>
    <property type="match status" value="1"/>
</dbReference>
<evidence type="ECO:0000256" key="11">
    <source>
        <dbReference type="ARBA" id="ARBA00022909"/>
    </source>
</evidence>
<dbReference type="FunFam" id="3.20.20.20:FF:000004">
    <property type="entry name" value="Dihydropteroate synthase"/>
    <property type="match status" value="1"/>
</dbReference>
<comment type="pathway">
    <text evidence="3 14">Cofactor biosynthesis; tetrahydrofolate biosynthesis; 7,8-dihydrofolate from 2-amino-4-hydroxy-6-hydroxymethyl-7,8-dihydropteridine diphosphate and 4-aminobenzoate: step 1/2.</text>
</comment>
<evidence type="ECO:0000313" key="17">
    <source>
        <dbReference type="Proteomes" id="UP000283077"/>
    </source>
</evidence>
<dbReference type="Proteomes" id="UP000283077">
    <property type="component" value="Unassembled WGS sequence"/>
</dbReference>
<evidence type="ECO:0000256" key="7">
    <source>
        <dbReference type="ARBA" id="ARBA00016919"/>
    </source>
</evidence>
<gene>
    <name evidence="16" type="primary">folP</name>
    <name evidence="16" type="ORF">EOE67_10520</name>
</gene>
<dbReference type="InterPro" id="IPR000489">
    <property type="entry name" value="Pterin-binding_dom"/>
</dbReference>
<protein>
    <recommendedName>
        <fullName evidence="7 14">Dihydropteroate synthase</fullName>
        <shortName evidence="14">DHPS</shortName>
        <ecNumber evidence="6 14">2.5.1.15</ecNumber>
    </recommendedName>
    <alternativeName>
        <fullName evidence="12 14">Dihydropteroate pyrophosphorylase</fullName>
    </alternativeName>
</protein>